<comment type="similarity">
    <text evidence="2">Belongs to the prokaryotic sulfate-binding protein family.</text>
</comment>
<evidence type="ECO:0000256" key="6">
    <source>
        <dbReference type="SAM" id="SignalP"/>
    </source>
</evidence>
<dbReference type="SUPFAM" id="SSF53850">
    <property type="entry name" value="Periplasmic binding protein-like II"/>
    <property type="match status" value="1"/>
</dbReference>
<evidence type="ECO:0000256" key="3">
    <source>
        <dbReference type="ARBA" id="ARBA00022448"/>
    </source>
</evidence>
<evidence type="ECO:0000256" key="1">
    <source>
        <dbReference type="ARBA" id="ARBA00004418"/>
    </source>
</evidence>
<keyword evidence="8" id="KW-1185">Reference proteome</keyword>
<organism evidence="7 8">
    <name type="scientific">Knoellia locipacati</name>
    <dbReference type="NCBI Taxonomy" id="882824"/>
    <lineage>
        <taxon>Bacteria</taxon>
        <taxon>Bacillati</taxon>
        <taxon>Actinomycetota</taxon>
        <taxon>Actinomycetes</taxon>
        <taxon>Micrococcales</taxon>
        <taxon>Intrasporangiaceae</taxon>
        <taxon>Knoellia</taxon>
    </lineage>
</organism>
<gene>
    <name evidence="7" type="ORF">KLO01_01420</name>
</gene>
<dbReference type="RefSeq" id="WP_147061638.1">
    <property type="nucleotide sequence ID" value="NZ_BAABDN010000001.1"/>
</dbReference>
<comment type="subcellular location">
    <subcellularLocation>
        <location evidence="1">Periplasm</location>
    </subcellularLocation>
</comment>
<dbReference type="GO" id="GO:0042597">
    <property type="term" value="C:periplasmic space"/>
    <property type="evidence" value="ECO:0007669"/>
    <property type="project" value="UniProtKB-SubCell"/>
</dbReference>
<dbReference type="PROSITE" id="PS51257">
    <property type="entry name" value="PROKAR_LIPOPROTEIN"/>
    <property type="match status" value="1"/>
</dbReference>
<evidence type="ECO:0000313" key="8">
    <source>
        <dbReference type="Proteomes" id="UP000321793"/>
    </source>
</evidence>
<dbReference type="OrthoDB" id="9802127at2"/>
<comment type="caution">
    <text evidence="7">The sequence shown here is derived from an EMBL/GenBank/DDBJ whole genome shotgun (WGS) entry which is preliminary data.</text>
</comment>
<dbReference type="GO" id="GO:0140104">
    <property type="term" value="F:molecular carrier activity"/>
    <property type="evidence" value="ECO:0007669"/>
    <property type="project" value="InterPro"/>
</dbReference>
<keyword evidence="4 6" id="KW-0732">Signal</keyword>
<feature type="chain" id="PRO_5039224080" evidence="6">
    <location>
        <begin position="25"/>
        <end position="346"/>
    </location>
</feature>
<dbReference type="Pfam" id="PF13531">
    <property type="entry name" value="SBP_bac_11"/>
    <property type="match status" value="1"/>
</dbReference>
<evidence type="ECO:0000313" key="7">
    <source>
        <dbReference type="EMBL" id="GEQ12095.1"/>
    </source>
</evidence>
<feature type="signal peptide" evidence="6">
    <location>
        <begin position="1"/>
        <end position="24"/>
    </location>
</feature>
<reference evidence="7 8" key="1">
    <citation type="submission" date="2019-07" db="EMBL/GenBank/DDBJ databases">
        <title>Whole genome shotgun sequence of Knoellia locipacati NBRC 109775.</title>
        <authorList>
            <person name="Hosoyama A."/>
            <person name="Uohara A."/>
            <person name="Ohji S."/>
            <person name="Ichikawa N."/>
        </authorList>
    </citation>
    <scope>NUCLEOTIDE SEQUENCE [LARGE SCALE GENOMIC DNA]</scope>
    <source>
        <strain evidence="7 8">NBRC 109775</strain>
    </source>
</reference>
<dbReference type="GO" id="GO:1902358">
    <property type="term" value="P:sulfate transmembrane transport"/>
    <property type="evidence" value="ECO:0007669"/>
    <property type="project" value="InterPro"/>
</dbReference>
<keyword evidence="3" id="KW-0813">Transport</keyword>
<accession>A0A512SW10</accession>
<protein>
    <submittedName>
        <fullName evidence="7">Sulfate ABC transporter substrate-binding protein</fullName>
    </submittedName>
</protein>
<name>A0A512SW10_9MICO</name>
<dbReference type="NCBIfam" id="TIGR00971">
    <property type="entry name" value="3a0106s03"/>
    <property type="match status" value="1"/>
</dbReference>
<dbReference type="Gene3D" id="3.40.190.10">
    <property type="entry name" value="Periplasmic binding protein-like II"/>
    <property type="match status" value="2"/>
</dbReference>
<dbReference type="PANTHER" id="PTHR30368:SF2">
    <property type="entry name" value="SULFATE-BINDING PROTEIN"/>
    <property type="match status" value="1"/>
</dbReference>
<evidence type="ECO:0000256" key="2">
    <source>
        <dbReference type="ARBA" id="ARBA00006099"/>
    </source>
</evidence>
<evidence type="ECO:0000256" key="4">
    <source>
        <dbReference type="ARBA" id="ARBA00022729"/>
    </source>
</evidence>
<dbReference type="Proteomes" id="UP000321793">
    <property type="component" value="Unassembled WGS sequence"/>
</dbReference>
<proteinExistence type="inferred from homology"/>
<keyword evidence="5" id="KW-0574">Periplasm</keyword>
<dbReference type="EMBL" id="BKBA01000002">
    <property type="protein sequence ID" value="GEQ12095.1"/>
    <property type="molecule type" value="Genomic_DNA"/>
</dbReference>
<dbReference type="AlphaFoldDB" id="A0A512SW10"/>
<sequence length="346" mass="36347">MSRHPRLALAAAATAGALVMSACAGGGASDTAGAAEPQGADQASTSTLNLYGYAVPKVGFDKLIPAFNATEAGKGVTFQQSYGASGDQSRKVAAGAEADVVNFSVEPDITRLVDAGLVDADWNAGEHKGVPFGSVVTIVTRKGNPKAIKDWDDLLKPGVEVVTPNPFSSGSAKWNLLAPYAAKSDGGKNAAAGLAFIDKLVTDHVKVQPKSGREATETFLQGTGDVLLSYENEALFAERKGDPVEHVTPPTTFKIENPVAVLTKSKNAEKATAFRDFLFTPEAQKLWAQAGFRPVDPSVATEFAKDFPEPAKLWTIDDLGGWKTVDGTLFKKDTGSIAVIYDKATS</sequence>
<dbReference type="PANTHER" id="PTHR30368">
    <property type="entry name" value="SULFATE-BINDING PROTEIN"/>
    <property type="match status" value="1"/>
</dbReference>
<evidence type="ECO:0000256" key="5">
    <source>
        <dbReference type="ARBA" id="ARBA00022764"/>
    </source>
</evidence>
<dbReference type="InterPro" id="IPR005669">
    <property type="entry name" value="Thiosulph/SO4-bd"/>
</dbReference>